<dbReference type="SUPFAM" id="SSF51735">
    <property type="entry name" value="NAD(P)-binding Rossmann-fold domains"/>
    <property type="match status" value="1"/>
</dbReference>
<evidence type="ECO:0000259" key="3">
    <source>
        <dbReference type="Pfam" id="PF01370"/>
    </source>
</evidence>
<dbReference type="Pfam" id="PF01370">
    <property type="entry name" value="Epimerase"/>
    <property type="match status" value="1"/>
</dbReference>
<dbReference type="AlphaFoldDB" id="A0A8H7PCJ5"/>
<keyword evidence="5" id="KW-1185">Reference proteome</keyword>
<reference evidence="4" key="1">
    <citation type="submission" date="2020-12" db="EMBL/GenBank/DDBJ databases">
        <title>Metabolic potential, ecology and presence of endohyphal bacteria is reflected in genomic diversity of Mucoromycotina.</title>
        <authorList>
            <person name="Muszewska A."/>
            <person name="Okrasinska A."/>
            <person name="Steczkiewicz K."/>
            <person name="Drgas O."/>
            <person name="Orlowska M."/>
            <person name="Perlinska-Lenart U."/>
            <person name="Aleksandrzak-Piekarczyk T."/>
            <person name="Szatraj K."/>
            <person name="Zielenkiewicz U."/>
            <person name="Pilsyk S."/>
            <person name="Malc E."/>
            <person name="Mieczkowski P."/>
            <person name="Kruszewska J.S."/>
            <person name="Biernat P."/>
            <person name="Pawlowska J."/>
        </authorList>
    </citation>
    <scope>NUCLEOTIDE SEQUENCE</scope>
    <source>
        <strain evidence="4">WA0000067209</strain>
    </source>
</reference>
<evidence type="ECO:0000313" key="5">
    <source>
        <dbReference type="Proteomes" id="UP000654370"/>
    </source>
</evidence>
<dbReference type="InterPro" id="IPR036291">
    <property type="entry name" value="NAD(P)-bd_dom_sf"/>
</dbReference>
<dbReference type="PANTHER" id="PTHR10366">
    <property type="entry name" value="NAD DEPENDENT EPIMERASE/DEHYDRATASE"/>
    <property type="match status" value="1"/>
</dbReference>
<name>A0A8H7PCJ5_MORIS</name>
<dbReference type="Gene3D" id="3.40.50.720">
    <property type="entry name" value="NAD(P)-binding Rossmann-like Domain"/>
    <property type="match status" value="1"/>
</dbReference>
<comment type="caution">
    <text evidence="4">The sequence shown here is derived from an EMBL/GenBank/DDBJ whole genome shotgun (WGS) entry which is preliminary data.</text>
</comment>
<dbReference type="EMBL" id="JAEPQZ010000021">
    <property type="protein sequence ID" value="KAG2171388.1"/>
    <property type="molecule type" value="Genomic_DNA"/>
</dbReference>
<comment type="similarity">
    <text evidence="2">Belongs to the NAD(P)-dependent epimerase/dehydratase family. Dihydroflavonol-4-reductase subfamily.</text>
</comment>
<proteinExistence type="inferred from homology"/>
<accession>A0A8H7PCJ5</accession>
<dbReference type="InterPro" id="IPR050425">
    <property type="entry name" value="NAD(P)_dehydrat-like"/>
</dbReference>
<sequence length="350" mass="38507">MTLHTVQPGSHVLVTGSTGYIGVHVVKQLLKAGYRVTGTTRSRDKAIKIQNEFKDYQDKLNFVFTGDLEKKGAFDEAVKDVDAIAHVASPVTFSPKHPIKDVVNPAINGTISLLQSAHKYGKNVKHVVVTSSVVSVVHERKDSTPYVFSEKDWNDEDTNVILNWKEGTPFDGVQTYRASKNAAERAVWKFQKENSPAFTINTVLPGLTLGAYLPKPTSRNEFADVFGSASLYLQYYTGSGRDMTSITDTSVFVGVEDVALAHVRAIEKGHETNGERFLVVGGNYSGQLIVDLMRKNYPERKDIIAEGNPGQYPSTSNSVDASKAARVLGIEYQDLETLLNQTIESAKHVL</sequence>
<evidence type="ECO:0000256" key="2">
    <source>
        <dbReference type="ARBA" id="ARBA00023445"/>
    </source>
</evidence>
<gene>
    <name evidence="4" type="ORF">INT43_009049</name>
</gene>
<evidence type="ECO:0000313" key="4">
    <source>
        <dbReference type="EMBL" id="KAG2171388.1"/>
    </source>
</evidence>
<keyword evidence="1" id="KW-0560">Oxidoreductase</keyword>
<evidence type="ECO:0000256" key="1">
    <source>
        <dbReference type="ARBA" id="ARBA00023002"/>
    </source>
</evidence>
<dbReference type="InterPro" id="IPR001509">
    <property type="entry name" value="Epimerase_deHydtase"/>
</dbReference>
<dbReference type="OrthoDB" id="2735536at2759"/>
<dbReference type="GO" id="GO:0016616">
    <property type="term" value="F:oxidoreductase activity, acting on the CH-OH group of donors, NAD or NADP as acceptor"/>
    <property type="evidence" value="ECO:0007669"/>
    <property type="project" value="TreeGrafter"/>
</dbReference>
<dbReference type="Proteomes" id="UP000654370">
    <property type="component" value="Unassembled WGS sequence"/>
</dbReference>
<protein>
    <recommendedName>
        <fullName evidence="3">NAD-dependent epimerase/dehydratase domain-containing protein</fullName>
    </recommendedName>
</protein>
<dbReference type="PANTHER" id="PTHR10366:SF562">
    <property type="entry name" value="ALDEHYDE REDUCTASE II (AFU_ORTHOLOGUE AFUA_1G11360)"/>
    <property type="match status" value="1"/>
</dbReference>
<organism evidence="4 5">
    <name type="scientific">Mortierella isabellina</name>
    <name type="common">Filamentous fungus</name>
    <name type="synonym">Umbelopsis isabellina</name>
    <dbReference type="NCBI Taxonomy" id="91625"/>
    <lineage>
        <taxon>Eukaryota</taxon>
        <taxon>Fungi</taxon>
        <taxon>Fungi incertae sedis</taxon>
        <taxon>Mucoromycota</taxon>
        <taxon>Mucoromycotina</taxon>
        <taxon>Umbelopsidomycetes</taxon>
        <taxon>Umbelopsidales</taxon>
        <taxon>Umbelopsidaceae</taxon>
        <taxon>Umbelopsis</taxon>
    </lineage>
</organism>
<feature type="domain" description="NAD-dependent epimerase/dehydratase" evidence="3">
    <location>
        <begin position="12"/>
        <end position="276"/>
    </location>
</feature>